<keyword evidence="2" id="KW-0865">Zymogen</keyword>
<sequence length="336" mass="38071">MNKKLILLSIIMLMPLCLAQNISIEKLLTYNKWSSQHQRVYLNEHEKLFRQMVFFENLQKIQEHNSDPNKTYSIHLNQFSDMTKEEFAEKILMKQDLVNHFIKEMDQQVTHNDSNSETQLNSKSLTIAASIDWRTKGAVTSVKNQGSCGSCWTFSAAALMESFNFIKNKVLVDFSEQQLVDCVTPANGYQSYGCSGGWPVSCLDYASKVGITTLDKYPYVAVQKNCNVTGTNNGFKPKGWIYIPNTSNEFKTALNFSPVSVIVDATNWGNYQSGIFNGCDQSHINYNHAVLVVGYDQQGNWIIKNSWNAYWGENGYIRLAPDNTCGILTYGYQVTA</sequence>
<dbReference type="GO" id="GO:0006508">
    <property type="term" value="P:proteolysis"/>
    <property type="evidence" value="ECO:0007669"/>
    <property type="project" value="UniProtKB-KW"/>
</dbReference>
<evidence type="ECO:0000313" key="8">
    <source>
        <dbReference type="Proteomes" id="UP000009168"/>
    </source>
</evidence>
<dbReference type="STRING" id="312017.Q23GZ6"/>
<dbReference type="SUPFAM" id="SSF54001">
    <property type="entry name" value="Cysteine proteinases"/>
    <property type="match status" value="1"/>
</dbReference>
<dbReference type="InterPro" id="IPR013201">
    <property type="entry name" value="Prot_inhib_I29"/>
</dbReference>
<dbReference type="SMART" id="SM00848">
    <property type="entry name" value="Inhibitor_I29"/>
    <property type="match status" value="1"/>
</dbReference>
<organism evidence="7 8">
    <name type="scientific">Tetrahymena thermophila (strain SB210)</name>
    <dbReference type="NCBI Taxonomy" id="312017"/>
    <lineage>
        <taxon>Eukaryota</taxon>
        <taxon>Sar</taxon>
        <taxon>Alveolata</taxon>
        <taxon>Ciliophora</taxon>
        <taxon>Intramacronucleata</taxon>
        <taxon>Oligohymenophorea</taxon>
        <taxon>Hymenostomatida</taxon>
        <taxon>Tetrahymenina</taxon>
        <taxon>Tetrahymenidae</taxon>
        <taxon>Tetrahymena</taxon>
    </lineage>
</organism>
<dbReference type="InParanoid" id="Q23GZ6"/>
<evidence type="ECO:0000259" key="5">
    <source>
        <dbReference type="SMART" id="SM00645"/>
    </source>
</evidence>
<dbReference type="HOGENOM" id="CLU_012184_1_0_1"/>
<dbReference type="RefSeq" id="XP_001016096.1">
    <property type="nucleotide sequence ID" value="XM_001016096.3"/>
</dbReference>
<feature type="domain" description="Peptidase C1A papain C-terminal" evidence="5">
    <location>
        <begin position="127"/>
        <end position="335"/>
    </location>
</feature>
<evidence type="ECO:0000256" key="1">
    <source>
        <dbReference type="ARBA" id="ARBA00008455"/>
    </source>
</evidence>
<dbReference type="MEROPS" id="C01.A54"/>
<dbReference type="Pfam" id="PF00112">
    <property type="entry name" value="Peptidase_C1"/>
    <property type="match status" value="1"/>
</dbReference>
<proteinExistence type="inferred from homology"/>
<dbReference type="PANTHER" id="PTHR12411">
    <property type="entry name" value="CYSTEINE PROTEASE FAMILY C1-RELATED"/>
    <property type="match status" value="1"/>
</dbReference>
<evidence type="ECO:0000313" key="7">
    <source>
        <dbReference type="EMBL" id="EAR95851.1"/>
    </source>
</evidence>
<dbReference type="SMART" id="SM00645">
    <property type="entry name" value="Pept_C1"/>
    <property type="match status" value="1"/>
</dbReference>
<name>Q23GZ6_TETTS</name>
<dbReference type="CDD" id="cd02248">
    <property type="entry name" value="Peptidase_C1A"/>
    <property type="match status" value="1"/>
</dbReference>
<evidence type="ECO:0000256" key="2">
    <source>
        <dbReference type="ARBA" id="ARBA00023145"/>
    </source>
</evidence>
<dbReference type="PRINTS" id="PR00705">
    <property type="entry name" value="PAPAIN"/>
</dbReference>
<comment type="similarity">
    <text evidence="1">Belongs to the peptidase C1 family.</text>
</comment>
<protein>
    <submittedName>
        <fullName evidence="7">Papain family cysteine protease</fullName>
    </submittedName>
</protein>
<dbReference type="InterPro" id="IPR038765">
    <property type="entry name" value="Papain-like_cys_pep_sf"/>
</dbReference>
<dbReference type="EMBL" id="GG662702">
    <property type="protein sequence ID" value="EAR95851.1"/>
    <property type="molecule type" value="Genomic_DNA"/>
</dbReference>
<dbReference type="AlphaFoldDB" id="Q23GZ6"/>
<dbReference type="MEROPS" id="I29.003"/>
<keyword evidence="8" id="KW-1185">Reference proteome</keyword>
<dbReference type="GeneID" id="7839564"/>
<dbReference type="GO" id="GO:0008234">
    <property type="term" value="F:cysteine-type peptidase activity"/>
    <property type="evidence" value="ECO:0007669"/>
    <property type="project" value="InterPro"/>
</dbReference>
<keyword evidence="3" id="KW-1015">Disulfide bond</keyword>
<reference evidence="8" key="1">
    <citation type="journal article" date="2006" name="PLoS Biol.">
        <title>Macronuclear genome sequence of the ciliate Tetrahymena thermophila, a model eukaryote.</title>
        <authorList>
            <person name="Eisen J.A."/>
            <person name="Coyne R.S."/>
            <person name="Wu M."/>
            <person name="Wu D."/>
            <person name="Thiagarajan M."/>
            <person name="Wortman J.R."/>
            <person name="Badger J.H."/>
            <person name="Ren Q."/>
            <person name="Amedeo P."/>
            <person name="Jones K.M."/>
            <person name="Tallon L.J."/>
            <person name="Delcher A.L."/>
            <person name="Salzberg S.L."/>
            <person name="Silva J.C."/>
            <person name="Haas B.J."/>
            <person name="Majoros W.H."/>
            <person name="Farzad M."/>
            <person name="Carlton J.M."/>
            <person name="Smith R.K. Jr."/>
            <person name="Garg J."/>
            <person name="Pearlman R.E."/>
            <person name="Karrer K.M."/>
            <person name="Sun L."/>
            <person name="Manning G."/>
            <person name="Elde N.C."/>
            <person name="Turkewitz A.P."/>
            <person name="Asai D.J."/>
            <person name="Wilkes D.E."/>
            <person name="Wang Y."/>
            <person name="Cai H."/>
            <person name="Collins K."/>
            <person name="Stewart B.A."/>
            <person name="Lee S.R."/>
            <person name="Wilamowska K."/>
            <person name="Weinberg Z."/>
            <person name="Ruzzo W.L."/>
            <person name="Wloga D."/>
            <person name="Gaertig J."/>
            <person name="Frankel J."/>
            <person name="Tsao C.-C."/>
            <person name="Gorovsky M.A."/>
            <person name="Keeling P.J."/>
            <person name="Waller R.F."/>
            <person name="Patron N.J."/>
            <person name="Cherry J.M."/>
            <person name="Stover N.A."/>
            <person name="Krieger C.J."/>
            <person name="del Toro C."/>
            <person name="Ryder H.F."/>
            <person name="Williamson S.C."/>
            <person name="Barbeau R.A."/>
            <person name="Hamilton E.P."/>
            <person name="Orias E."/>
        </authorList>
    </citation>
    <scope>NUCLEOTIDE SEQUENCE [LARGE SCALE GENOMIC DNA]</scope>
    <source>
        <strain evidence="8">SB210</strain>
    </source>
</reference>
<dbReference type="PROSITE" id="PS00139">
    <property type="entry name" value="THIOL_PROTEASE_CYS"/>
    <property type="match status" value="1"/>
</dbReference>
<dbReference type="Pfam" id="PF08246">
    <property type="entry name" value="Inhibitor_I29"/>
    <property type="match status" value="1"/>
</dbReference>
<evidence type="ECO:0000256" key="3">
    <source>
        <dbReference type="ARBA" id="ARBA00023157"/>
    </source>
</evidence>
<dbReference type="Proteomes" id="UP000009168">
    <property type="component" value="Unassembled WGS sequence"/>
</dbReference>
<evidence type="ECO:0000259" key="6">
    <source>
        <dbReference type="SMART" id="SM00848"/>
    </source>
</evidence>
<evidence type="ECO:0000256" key="4">
    <source>
        <dbReference type="SAM" id="SignalP"/>
    </source>
</evidence>
<dbReference type="InterPro" id="IPR000169">
    <property type="entry name" value="Pept_cys_AS"/>
</dbReference>
<feature type="signal peptide" evidence="4">
    <location>
        <begin position="1"/>
        <end position="19"/>
    </location>
</feature>
<dbReference type="Gene3D" id="3.90.70.10">
    <property type="entry name" value="Cysteine proteinases"/>
    <property type="match status" value="1"/>
</dbReference>
<dbReference type="OrthoDB" id="190265at2759"/>
<keyword evidence="7" id="KW-0645">Protease</keyword>
<feature type="domain" description="Cathepsin propeptide inhibitor" evidence="6">
    <location>
        <begin position="30"/>
        <end position="87"/>
    </location>
</feature>
<keyword evidence="7" id="KW-0378">Hydrolase</keyword>
<gene>
    <name evidence="7" type="ORF">TTHERM_00881420</name>
</gene>
<accession>Q23GZ6</accession>
<dbReference type="OMA" id="SIRGHED"/>
<dbReference type="InterPro" id="IPR000668">
    <property type="entry name" value="Peptidase_C1A_C"/>
</dbReference>
<dbReference type="InterPro" id="IPR013128">
    <property type="entry name" value="Peptidase_C1A"/>
</dbReference>
<dbReference type="KEGG" id="tet:TTHERM_00881420"/>
<keyword evidence="4" id="KW-0732">Signal</keyword>
<feature type="chain" id="PRO_5018646292" evidence="4">
    <location>
        <begin position="20"/>
        <end position="336"/>
    </location>
</feature>
<dbReference type="eggNOG" id="KOG1543">
    <property type="taxonomic scope" value="Eukaryota"/>
</dbReference>
<dbReference type="InterPro" id="IPR039417">
    <property type="entry name" value="Peptidase_C1A_papain-like"/>
</dbReference>